<dbReference type="PROSITE" id="PS50237">
    <property type="entry name" value="HECT"/>
    <property type="match status" value="1"/>
</dbReference>
<dbReference type="GO" id="GO:0042593">
    <property type="term" value="P:glucose homeostasis"/>
    <property type="evidence" value="ECO:0007669"/>
    <property type="project" value="TreeGrafter"/>
</dbReference>
<feature type="domain" description="HECT" evidence="4">
    <location>
        <begin position="3868"/>
        <end position="4209"/>
    </location>
</feature>
<feature type="region of interest" description="Disordered" evidence="3">
    <location>
        <begin position="1433"/>
        <end position="1480"/>
    </location>
</feature>
<accession>A0AAU9WDY8</accession>
<protein>
    <recommendedName>
        <fullName evidence="4">HECT domain-containing protein</fullName>
    </recommendedName>
</protein>
<gene>
    <name evidence="5" type="ORF">PMEA_00003927</name>
</gene>
<dbReference type="GO" id="GO:0004842">
    <property type="term" value="F:ubiquitin-protein transferase activity"/>
    <property type="evidence" value="ECO:0007669"/>
    <property type="project" value="InterPro"/>
</dbReference>
<feature type="region of interest" description="Disordered" evidence="3">
    <location>
        <begin position="3236"/>
        <end position="3271"/>
    </location>
</feature>
<dbReference type="SUPFAM" id="SSF56204">
    <property type="entry name" value="Hect, E3 ligase catalytic domain"/>
    <property type="match status" value="1"/>
</dbReference>
<name>A0AAU9WDY8_9CNID</name>
<evidence type="ECO:0000313" key="5">
    <source>
        <dbReference type="EMBL" id="CAH3111051.1"/>
    </source>
</evidence>
<dbReference type="Pfam" id="PF00632">
    <property type="entry name" value="HECT"/>
    <property type="match status" value="1"/>
</dbReference>
<dbReference type="InterPro" id="IPR000569">
    <property type="entry name" value="HECT_dom"/>
</dbReference>
<feature type="region of interest" description="Disordered" evidence="3">
    <location>
        <begin position="465"/>
        <end position="488"/>
    </location>
</feature>
<dbReference type="InterPro" id="IPR043366">
    <property type="entry name" value="HECTD4"/>
</dbReference>
<feature type="region of interest" description="Disordered" evidence="3">
    <location>
        <begin position="2512"/>
        <end position="2538"/>
    </location>
</feature>
<evidence type="ECO:0000256" key="1">
    <source>
        <dbReference type="ARBA" id="ARBA00022786"/>
    </source>
</evidence>
<dbReference type="Gene3D" id="3.30.2410.10">
    <property type="entry name" value="Hect, E3 ligase catalytic domain"/>
    <property type="match status" value="1"/>
</dbReference>
<evidence type="ECO:0000313" key="6">
    <source>
        <dbReference type="Proteomes" id="UP001159428"/>
    </source>
</evidence>
<organism evidence="5 6">
    <name type="scientific">Pocillopora meandrina</name>
    <dbReference type="NCBI Taxonomy" id="46732"/>
    <lineage>
        <taxon>Eukaryota</taxon>
        <taxon>Metazoa</taxon>
        <taxon>Cnidaria</taxon>
        <taxon>Anthozoa</taxon>
        <taxon>Hexacorallia</taxon>
        <taxon>Scleractinia</taxon>
        <taxon>Astrocoeniina</taxon>
        <taxon>Pocilloporidae</taxon>
        <taxon>Pocillopora</taxon>
    </lineage>
</organism>
<evidence type="ECO:0000256" key="2">
    <source>
        <dbReference type="PROSITE-ProRule" id="PRU00104"/>
    </source>
</evidence>
<dbReference type="Gene3D" id="3.30.2160.10">
    <property type="entry name" value="Hect, E3 ligase catalytic domain"/>
    <property type="match status" value="1"/>
</dbReference>
<dbReference type="Proteomes" id="UP001159428">
    <property type="component" value="Unassembled WGS sequence"/>
</dbReference>
<comment type="caution">
    <text evidence="5">The sequence shown here is derived from an EMBL/GenBank/DDBJ whole genome shotgun (WGS) entry which is preliminary data.</text>
</comment>
<dbReference type="PANTHER" id="PTHR46435:SF1">
    <property type="entry name" value="E3 UBIQUITIN-PROTEIN LIGASE HECTD4-RELATED"/>
    <property type="match status" value="1"/>
</dbReference>
<dbReference type="InterPro" id="IPR043136">
    <property type="entry name" value="B30.2/SPRY_sf"/>
</dbReference>
<feature type="compositionally biased region" description="Basic and acidic residues" evidence="3">
    <location>
        <begin position="3551"/>
        <end position="3564"/>
    </location>
</feature>
<dbReference type="Gene3D" id="2.60.120.920">
    <property type="match status" value="1"/>
</dbReference>
<dbReference type="Gene3D" id="3.90.1750.10">
    <property type="entry name" value="Hect, E3 ligase catalytic domains"/>
    <property type="match status" value="1"/>
</dbReference>
<feature type="compositionally biased region" description="Polar residues" evidence="3">
    <location>
        <begin position="3565"/>
        <end position="3577"/>
    </location>
</feature>
<dbReference type="SMART" id="SM00119">
    <property type="entry name" value="HECTc"/>
    <property type="match status" value="1"/>
</dbReference>
<feature type="compositionally biased region" description="Polar residues" evidence="3">
    <location>
        <begin position="1457"/>
        <end position="1480"/>
    </location>
</feature>
<keyword evidence="1 2" id="KW-0833">Ubl conjugation pathway</keyword>
<dbReference type="EMBL" id="CALNXJ010000012">
    <property type="protein sequence ID" value="CAH3111051.1"/>
    <property type="molecule type" value="Genomic_DNA"/>
</dbReference>
<proteinExistence type="predicted"/>
<keyword evidence="6" id="KW-1185">Reference proteome</keyword>
<reference evidence="5 6" key="1">
    <citation type="submission" date="2022-05" db="EMBL/GenBank/DDBJ databases">
        <authorList>
            <consortium name="Genoscope - CEA"/>
            <person name="William W."/>
        </authorList>
    </citation>
    <scope>NUCLEOTIDE SEQUENCE [LARGE SCALE GENOMIC DNA]</scope>
</reference>
<dbReference type="InterPro" id="IPR035983">
    <property type="entry name" value="Hect_E3_ubiquitin_ligase"/>
</dbReference>
<evidence type="ECO:0000256" key="3">
    <source>
        <dbReference type="SAM" id="MobiDB-lite"/>
    </source>
</evidence>
<feature type="region of interest" description="Disordered" evidence="3">
    <location>
        <begin position="3527"/>
        <end position="3577"/>
    </location>
</feature>
<sequence>MTNTVTTDSDAWSSVTEQSIFLDDGLKFLVEVLQPPAISTEHSTFVERISEHKFETSSNAELRKRLLKTCALQHSSYYKLFDYRQRALLGLWQSQKSKIIPLSSKNSCPPAVDSKEGKPKVPFQDDSFSSHVSLLLLVPILESQSRTDPSLAGQCSELLLQCLQNCAPNSLAAEPTSCIKGLANLLCNWLQQANDEENISRQEELARCGVKRESLVAALVSLACARLSVHLFIQVLDILLQQRTPLTKLPVGAVLKRMVEYERKGFFSESSVIQTSRFISSWKFDTNLTEFDDSINNSDQINTLACDGKFLYHVSGESKGLVKIGTGKWGTVRSAVYARNADLKNGWLTIVQDRLLFRPKQFDTQPANLCYVLDVVSLKVLQAIKFRDAVEPGADEMQTLQCRTVQLLSDQVHLFWLWCSTPTESASQENRKVDLWLQEFKLEACDDKLKASPCGEPVVVSKKEEPPSCLSPPLPIRHSPTTPTGQKDAEDIVSCGVSMGTLKQSAMFISGETLVIVVPHLTSPSGPMLLTLRGQKSPTNYCFSTVDGSCVKHESVVNSASPKWQDLVAPGLSVCHDVVNSRLWSYCCSHIGEWVSGGLPSCNQISQLLGTSGSQNSAVTTQGSVDPVEASSLLAHHITYLCRRKDAKTKVASTKNEEIHFGDTSDFCNIRHINNVLNAAITNGQQDVTIAMLVALQTLMIQVSERANKLDDNSVKGTKHLVWKLVQSPADSVGAEIKLEAFKVLTVGLEVFYSTPSERRALLMLLLSEGESSSDMAMLLNFLLSNLTENLMSHKPGASSNERLAEDVVFAALKGSVKESCHLITQCCSLEDEPFCALVAKHPDLSPVLHYVTTVFTRSWRDFVLPEEQESDVKGFDDAVKPVDCQKLSLIVLEACQQILDVVLEVLSKLSEECKGGVKSRVEGLEHVMKATLVGQTLPMLASVLSSDRCLTLSMAKSFLQSVTNVTVTAARVAHFISELKSSSQDDAKDECRAPSPESSTFFSPWLRPRKVESPHPVRDAYQCCETVVLPGASCLYLNFDLRCATQYDYDKVLVYAGNNTNGRKVAEFGGNSHGAGSRGVVQMGWPKEPLKLEGDAVTISFQVKSSRERNTPDVAVWGFSCIVSTKEYKEEPSTLLFFDDLYLSLSLLTHSLLKVRYQGPANTEAEDACQHLLDSKLLQRCVWPTSADASTASGTCGTAITVESEKSSPSSLESVSSKPSVKLSPDLLKRLRVASGILAPTLRPSLQQAILPEAIEEVVVRCAINHLGLSKTVHGLELLQATETDGEEYSYLCDVMREVYNRLNGLIRQLQTMAEMEQKWAHEMEDVRSGILQPSAAFFDEFHLQEAKSKELELLCSLKKVEFDPIEQEKSVGKLIERLDTEARAEPQQAKNGLNVMPVTKKFLFSIMECAELLCNVTIEANRKKPVPERTISHCSFAPDHGQQSKQVTSKDENLAPSSPLLSRSFSAPSTLDQSTSLQEGIHDIRRLQRWRTNVQKKHSRVSSENQTDSDARTFVSTVAEIFTFIGSNPDKAVTCSSFLAAARVRNERGLDRVHALQCMIELVTVCSRLGLHLPYVITAVASILAQGPRPEELKCGGMVREVRDMFSAAVQAVVQRASSEPEVYRDSVLVLSVCPFSWHEERCVMRSGLVYLLDKLCSLRSKKTDTALNLSAMAWAGFQVLLDRIVQWENGKDFCLGAIEWSGLAHQVSSLLSNYLSCVLEEGRKDGVSSRDALQYVMELLHGISRSKLGDGILREPRTISTLLSLLLDREAPPKLILIVLKLCCLALPLMSAKSCEEVELPSSAKLYFGGKHEKSLEGSSVVRVAKLFLAKLGDFLLPSLSPEREEDQEEEVDEYDDSEIAHKDEDSMCVYVHKRDDQPAHEIVRKVLSMLSMGFFFVVGHGSELERAVKLDQELTEYGRGVLLTDTLSECLKKAAEWAQKGLVVSIGPAALAEGDGGQGIPLMGSGDPERVCKARNSRLSRTETSRPFISGQVAHTMASEVISLLHGFLTHSTSETAKIWASSVRDVLCEALNYVPDLVRTLEAEGRISSDGAQTALKELDSEDDEKTGHEQEWIFKARSIMASLCALGGFGQSIHPGCTVLITGEDMVRTTGEVVSVSERQGVATVLLDMGGESYSDRVQEIPLARLKVANAQVVYLTELSMEQQTVAALLTILNSKEIIFDQLLEADQSEKVVPPSPAARILAEMKTRASMVLSSQMHDSSFITAILSNPSFEIISRLSGECDPGLRLPVIQKHCQQLRKLFKDFVKPEPPKKATKIEKRIVLDGSQVFPPVRGCVFTEGHTCVHFMDDPTAGSGLPRGLFVYASSPLPQMAPSFYWEIELCSLGDKEEPEPGPCISVGFAPKTDQPASGWVNPVGSCLLHSNGRAVLYRTGGLLQWKTVSLNIVMKEKDVIGCGYKRAEDQADRGMVYFTCNGERLAEGVDGVQTGLWPVLHIQKKNVRVRVNFGSRSFFYEEGSKHRLAADLWSDSLVDVRQGFTELPFALEPDQDEEIKGQKPPTVCKPSPPAPLDIPKDSAKEYDPLACLQYKLTSSYNRMTDVGPVTPLRASEESNSQWGEAPPVDPSRLLVKAWEDKVFPIIRRRFRSNADRQSGLEQIKGALLAGMTEIAIATVADLYEDNGGIPSILQFPTLDDVKADVNKVSAGGLKPGQAVIINSPTLNQAACVPGFAVPDMKKTFGLTGVVKSVDKPQGLAEVETYNREEGILMRFWYPICTLERPTAGLARSSSLALCSEDRTRADLYCELLRNEACVTRMYCREANARLLAKLAESHNQISDVLSLLQALTAQLLAVPQSDGSIIMTSPHSAPGPRHCLTANTLQPSTIFFSEPAKLISEVRKLLSLAADQDEEEVLRMVSTVCEVLKVPPLGGHHREMSVTAGKADEEVYFPGAAVTVVSCREDPGCLNAGCLSNPKSPCVSISCYHGNQKVNKNGQVARYKVVQYPNTAEPNSSASAGADLFPDVILPCNRLDVRFFSSATEGLMLHLNAFPAEFFMSLVFIEVFISFYLENSLEGFRNSKNTSTSGVEDVSSRRSLNQRTIVYNLIDILSSFLMKSDLPAVVKEIIYHLLAQLIRASHLVESQGNQSHSADHCSTLDLALSRLSPLRVELQKLLEKELSATNTAALDFILNCNFEHSEFSSYLQALLGLVSATNEVSSSQGKSGRGMSMKEVREALQAAVSLDETDNVVRSAPPESVDNMFNFEAEAVYPPSATETAASSVPPSPKVKASERRGSVRRRKRGFGHGVTSPTESMPWFDKVVGTTMLLRNLIHKDSRGSSQLSDSLAAVIASKSTALQRLLIITNISTSLSKREALEAIKKACRPSGGIYESVLYIPVVESRSKTEEPGKKKESEEVDSRLKSVTELLPSAQREKPDKILGYAVVELKSSSQLELVYQTLMSSKTLKDPSSTDSTVGVAKVNSELLMEGTNELAAFSVFDEFLNARLYTDATAKSLSESAKTALAEIFSSCALVSRDDSSNAAEARSTSVDSVTDTALQTAAVELQKADTVSEGSTNKTEDTESQGLVETESRSQEIPRRDTDSLSSNGVQSETQSNQSNFASITKVLLTNDQICRVTPGNLLLSFFNAVRHAKESTTQLVTQILRNYGSPVEGTDERVLGLDGFHNWALSRGSQDVRSIWKGLIACGYDLQFKRCTYFLPSEMESDHANWPLARDHALVLYVDTLCRAWSTTPSRLMPDELLLSEVGLASEDFRQLQGVSLRSLRSRFAFLKSLNADVERLLLPVTDFRAAETFNLSTAALLRDARGLLFYHTKVALLNHVLNHTAHREADDPPPEVSIDPLQSLEVDKVSSAGPQFCLAAHNITAVPSSGLRVKVATGGDPVFPLKVVLQGEQVLGSGGSFRHFMWLMARELQGNHVGLLVPCPSSAANKNKGKFILKPGPMTYAEEELLIFFGQLLGIALRADIPLALDLLPCFWKSLLNLPLDPQDDLRETDILTYNYLRRFSEVESAEEFQTLCVEADLCPYRFVYTSLDGEEVELCENGADVAVTWENHKSYVQAIRDLRLKELRCESRMAAVRCGLSSVVPLHVLTVMTPLDMEIRTCGQPSLDLGFLKAHTCYVAGVKDTDVHIEYFWNTMESFSQDQLRKFVKFACNQERLPSRCTCQDGNPNTADVHVPPYPMKIGPPDGRGPSDARYIRVETCMFMVKLPQYSTQEIMTEKLLYAINCREDPLTDIT</sequence>
<evidence type="ECO:0000259" key="4">
    <source>
        <dbReference type="PROSITE" id="PS50237"/>
    </source>
</evidence>
<feature type="active site" description="Glycyl thioester intermediate" evidence="2">
    <location>
        <position position="4185"/>
    </location>
</feature>
<dbReference type="PANTHER" id="PTHR46435">
    <property type="entry name" value="E3 UBIQUITIN-PROTEIN LIGASE HECTD4-RELATED"/>
    <property type="match status" value="1"/>
</dbReference>